<dbReference type="PANTHER" id="PTHR44196">
    <property type="entry name" value="DEHYDROGENASE/REDUCTASE SDR FAMILY MEMBER 7B"/>
    <property type="match status" value="1"/>
</dbReference>
<dbReference type="InterPro" id="IPR036291">
    <property type="entry name" value="NAD(P)-bd_dom_sf"/>
</dbReference>
<accession>A0A327L0B9</accession>
<dbReference type="EMBL" id="NPEX01000047">
    <property type="protein sequence ID" value="RAI44369.1"/>
    <property type="molecule type" value="Genomic_DNA"/>
</dbReference>
<dbReference type="AlphaFoldDB" id="A0A327L0B9"/>
<protein>
    <recommendedName>
        <fullName evidence="4">Ketoreductase domain-containing protein</fullName>
    </recommendedName>
</protein>
<evidence type="ECO:0000313" key="5">
    <source>
        <dbReference type="EMBL" id="RAI44369.1"/>
    </source>
</evidence>
<proteinExistence type="inferred from homology"/>
<evidence type="ECO:0000256" key="1">
    <source>
        <dbReference type="ARBA" id="ARBA00006484"/>
    </source>
</evidence>
<organism evidence="5 6">
    <name type="scientific">Rhodoplanes roseus</name>
    <dbReference type="NCBI Taxonomy" id="29409"/>
    <lineage>
        <taxon>Bacteria</taxon>
        <taxon>Pseudomonadati</taxon>
        <taxon>Pseudomonadota</taxon>
        <taxon>Alphaproteobacteria</taxon>
        <taxon>Hyphomicrobiales</taxon>
        <taxon>Nitrobacteraceae</taxon>
        <taxon>Rhodoplanes</taxon>
    </lineage>
</organism>
<evidence type="ECO:0000259" key="4">
    <source>
        <dbReference type="SMART" id="SM00822"/>
    </source>
</evidence>
<dbReference type="InterPro" id="IPR020904">
    <property type="entry name" value="Sc_DH/Rdtase_CS"/>
</dbReference>
<dbReference type="PANTHER" id="PTHR44196:SF1">
    <property type="entry name" value="DEHYDROGENASE_REDUCTASE SDR FAMILY MEMBER 7B"/>
    <property type="match status" value="1"/>
</dbReference>
<dbReference type="Proteomes" id="UP000249130">
    <property type="component" value="Unassembled WGS sequence"/>
</dbReference>
<gene>
    <name evidence="5" type="ORF">CH341_09445</name>
</gene>
<dbReference type="PRINTS" id="PR00081">
    <property type="entry name" value="GDHRDH"/>
</dbReference>
<evidence type="ECO:0000313" key="6">
    <source>
        <dbReference type="Proteomes" id="UP000249130"/>
    </source>
</evidence>
<dbReference type="InterPro" id="IPR002347">
    <property type="entry name" value="SDR_fam"/>
</dbReference>
<evidence type="ECO:0000256" key="2">
    <source>
        <dbReference type="ARBA" id="ARBA00023002"/>
    </source>
</evidence>
<comment type="caution">
    <text evidence="5">The sequence shown here is derived from an EMBL/GenBank/DDBJ whole genome shotgun (WGS) entry which is preliminary data.</text>
</comment>
<dbReference type="GO" id="GO:0016020">
    <property type="term" value="C:membrane"/>
    <property type="evidence" value="ECO:0007669"/>
    <property type="project" value="TreeGrafter"/>
</dbReference>
<name>A0A327L0B9_9BRAD</name>
<dbReference type="OrthoDB" id="9810734at2"/>
<dbReference type="GO" id="GO:0016491">
    <property type="term" value="F:oxidoreductase activity"/>
    <property type="evidence" value="ECO:0007669"/>
    <property type="project" value="UniProtKB-KW"/>
</dbReference>
<dbReference type="InterPro" id="IPR057326">
    <property type="entry name" value="KR_dom"/>
</dbReference>
<keyword evidence="2" id="KW-0560">Oxidoreductase</keyword>
<dbReference type="PRINTS" id="PR00080">
    <property type="entry name" value="SDRFAMILY"/>
</dbReference>
<evidence type="ECO:0000256" key="3">
    <source>
        <dbReference type="RuleBase" id="RU000363"/>
    </source>
</evidence>
<dbReference type="PROSITE" id="PS00061">
    <property type="entry name" value="ADH_SHORT"/>
    <property type="match status" value="1"/>
</dbReference>
<dbReference type="Pfam" id="PF00106">
    <property type="entry name" value="adh_short"/>
    <property type="match status" value="1"/>
</dbReference>
<dbReference type="Gene3D" id="3.40.50.720">
    <property type="entry name" value="NAD(P)-binding Rossmann-like Domain"/>
    <property type="match status" value="1"/>
</dbReference>
<dbReference type="SUPFAM" id="SSF51735">
    <property type="entry name" value="NAD(P)-binding Rossmann-fold domains"/>
    <property type="match status" value="1"/>
</dbReference>
<keyword evidence="6" id="KW-1185">Reference proteome</keyword>
<dbReference type="SMART" id="SM00822">
    <property type="entry name" value="PKS_KR"/>
    <property type="match status" value="1"/>
</dbReference>
<comment type="similarity">
    <text evidence="1 3">Belongs to the short-chain dehydrogenases/reductases (SDR) family.</text>
</comment>
<reference evidence="5 6" key="1">
    <citation type="submission" date="2017-07" db="EMBL/GenBank/DDBJ databases">
        <title>Draft Genome Sequences of Select Purple Nonsulfur Bacteria.</title>
        <authorList>
            <person name="Lasarre B."/>
            <person name="Mckinlay J.B."/>
        </authorList>
    </citation>
    <scope>NUCLEOTIDE SEQUENCE [LARGE SCALE GENOMIC DNA]</scope>
    <source>
        <strain evidence="5 6">DSM 5909</strain>
    </source>
</reference>
<dbReference type="CDD" id="cd05370">
    <property type="entry name" value="SDR_c2"/>
    <property type="match status" value="1"/>
</dbReference>
<sequence>MPSAIRTRRFEWLTPKRSGSPPLYRGPLLETCKHMRMRDNTVLITGGTSGIGRGLAEAFYQLGNQVIVTGRREDRLKEMSGRHPGMRYFVLDVTDAIAIQQTARQVISEFPTVNCVFNNAGVQTRMSFAPGNILDHEAIQSEIDTNLLGPIRVAAAFLPHLAAQSGATLINVSSGLAFVPVERFPVYCAAKAAIHAWTLSLRAQLKNSGVEVVELVPPYVATELGGSGRMAPPSGSAINIMPLEAFVAEAMQGLESGADEVVVGDAKRLVAATSLENAKKVFSLINS</sequence>
<feature type="domain" description="Ketoreductase" evidence="4">
    <location>
        <begin position="40"/>
        <end position="216"/>
    </location>
</feature>